<feature type="region of interest" description="Disordered" evidence="1">
    <location>
        <begin position="1"/>
        <end position="26"/>
    </location>
</feature>
<reference evidence="2" key="1">
    <citation type="submission" date="2014-11" db="EMBL/GenBank/DDBJ databases">
        <authorList>
            <person name="Amaro Gonzalez C."/>
        </authorList>
    </citation>
    <scope>NUCLEOTIDE SEQUENCE</scope>
</reference>
<proteinExistence type="predicted"/>
<dbReference type="AlphaFoldDB" id="A0A0E9XAY5"/>
<organism evidence="2">
    <name type="scientific">Anguilla anguilla</name>
    <name type="common">European freshwater eel</name>
    <name type="synonym">Muraena anguilla</name>
    <dbReference type="NCBI Taxonomy" id="7936"/>
    <lineage>
        <taxon>Eukaryota</taxon>
        <taxon>Metazoa</taxon>
        <taxon>Chordata</taxon>
        <taxon>Craniata</taxon>
        <taxon>Vertebrata</taxon>
        <taxon>Euteleostomi</taxon>
        <taxon>Actinopterygii</taxon>
        <taxon>Neopterygii</taxon>
        <taxon>Teleostei</taxon>
        <taxon>Anguilliformes</taxon>
        <taxon>Anguillidae</taxon>
        <taxon>Anguilla</taxon>
    </lineage>
</organism>
<accession>A0A0E9XAY5</accession>
<reference evidence="2" key="2">
    <citation type="journal article" date="2015" name="Fish Shellfish Immunol.">
        <title>Early steps in the European eel (Anguilla anguilla)-Vibrio vulnificus interaction in the gills: Role of the RtxA13 toxin.</title>
        <authorList>
            <person name="Callol A."/>
            <person name="Pajuelo D."/>
            <person name="Ebbesson L."/>
            <person name="Teles M."/>
            <person name="MacKenzie S."/>
            <person name="Amaro C."/>
        </authorList>
    </citation>
    <scope>NUCLEOTIDE SEQUENCE</scope>
</reference>
<evidence type="ECO:0000313" key="2">
    <source>
        <dbReference type="EMBL" id="JAH99779.1"/>
    </source>
</evidence>
<dbReference type="EMBL" id="GBXM01008798">
    <property type="protein sequence ID" value="JAH99779.1"/>
    <property type="molecule type" value="Transcribed_RNA"/>
</dbReference>
<protein>
    <submittedName>
        <fullName evidence="2">Uncharacterized protein</fullName>
    </submittedName>
</protein>
<evidence type="ECO:0000256" key="1">
    <source>
        <dbReference type="SAM" id="MobiDB-lite"/>
    </source>
</evidence>
<sequence length="26" mass="2954">MGLIPPDETGNLKNKLKNQRMILKSN</sequence>
<name>A0A0E9XAY5_ANGAN</name>